<name>A0A2P5YR07_GOSBA</name>
<protein>
    <recommendedName>
        <fullName evidence="3">MULE transposase domain-containing protein</fullName>
    </recommendedName>
</protein>
<sequence>MIALYCSTGNVNVEPVELFVELADVEPIQNVTPLSQQYGVQDPFMEGEDFSDPDLDEVLDDIDEEGTEDGENVYAPSVENPTRVFSICNDPKALMLSVDLNAAYAPEFLKYPNIIPSQRLAENLDSQVLFISQQFTTKKDCVFVIKREKHVHHSYINLACRHVSTALVSSVISKSMVDETWLYGKHMQILLIAVAQYDNKNMLPISFSIVELKNMELWQFFLKNLWRCC</sequence>
<dbReference type="Proteomes" id="UP000239757">
    <property type="component" value="Unassembled WGS sequence"/>
</dbReference>
<proteinExistence type="predicted"/>
<dbReference type="EMBL" id="KZ662876">
    <property type="protein sequence ID" value="PPS18040.1"/>
    <property type="molecule type" value="Genomic_DNA"/>
</dbReference>
<evidence type="ECO:0000313" key="1">
    <source>
        <dbReference type="EMBL" id="PPS18040.1"/>
    </source>
</evidence>
<gene>
    <name evidence="1" type="ORF">GOBAR_AA02535</name>
</gene>
<dbReference type="AlphaFoldDB" id="A0A2P5YR07"/>
<evidence type="ECO:0008006" key="3">
    <source>
        <dbReference type="Google" id="ProtNLM"/>
    </source>
</evidence>
<evidence type="ECO:0000313" key="2">
    <source>
        <dbReference type="Proteomes" id="UP000239757"/>
    </source>
</evidence>
<dbReference type="OrthoDB" id="683469at2759"/>
<reference evidence="1 2" key="1">
    <citation type="submission" date="2015-01" db="EMBL/GenBank/DDBJ databases">
        <title>Genome of allotetraploid Gossypium barbadense reveals genomic plasticity and fiber elongation in cotton evolution.</title>
        <authorList>
            <person name="Chen X."/>
            <person name="Liu X."/>
            <person name="Zhao B."/>
            <person name="Zheng H."/>
            <person name="Hu Y."/>
            <person name="Lu G."/>
            <person name="Yang C."/>
            <person name="Chen J."/>
            <person name="Shan C."/>
            <person name="Zhang L."/>
            <person name="Zhou Y."/>
            <person name="Wang L."/>
            <person name="Guo W."/>
            <person name="Bai Y."/>
            <person name="Ruan J."/>
            <person name="Shangguan X."/>
            <person name="Mao Y."/>
            <person name="Jiang J."/>
            <person name="Zhu Y."/>
            <person name="Lei J."/>
            <person name="Kang H."/>
            <person name="Chen S."/>
            <person name="He X."/>
            <person name="Wang R."/>
            <person name="Wang Y."/>
            <person name="Chen J."/>
            <person name="Wang L."/>
            <person name="Yu S."/>
            <person name="Wang B."/>
            <person name="Wei J."/>
            <person name="Song S."/>
            <person name="Lu X."/>
            <person name="Gao Z."/>
            <person name="Gu W."/>
            <person name="Deng X."/>
            <person name="Ma D."/>
            <person name="Wang S."/>
            <person name="Liang W."/>
            <person name="Fang L."/>
            <person name="Cai C."/>
            <person name="Zhu X."/>
            <person name="Zhou B."/>
            <person name="Zhang Y."/>
            <person name="Chen Z."/>
            <person name="Xu S."/>
            <person name="Zhu R."/>
            <person name="Wang S."/>
            <person name="Zhang T."/>
            <person name="Zhao G."/>
        </authorList>
    </citation>
    <scope>NUCLEOTIDE SEQUENCE [LARGE SCALE GENOMIC DNA]</scope>
    <source>
        <strain evidence="2">cv. Xinhai21</strain>
        <tissue evidence="1">Leaf</tissue>
    </source>
</reference>
<accession>A0A2P5YR07</accession>
<organism evidence="1 2">
    <name type="scientific">Gossypium barbadense</name>
    <name type="common">Sea Island cotton</name>
    <name type="synonym">Hibiscus barbadensis</name>
    <dbReference type="NCBI Taxonomy" id="3634"/>
    <lineage>
        <taxon>Eukaryota</taxon>
        <taxon>Viridiplantae</taxon>
        <taxon>Streptophyta</taxon>
        <taxon>Embryophyta</taxon>
        <taxon>Tracheophyta</taxon>
        <taxon>Spermatophyta</taxon>
        <taxon>Magnoliopsida</taxon>
        <taxon>eudicotyledons</taxon>
        <taxon>Gunneridae</taxon>
        <taxon>Pentapetalae</taxon>
        <taxon>rosids</taxon>
        <taxon>malvids</taxon>
        <taxon>Malvales</taxon>
        <taxon>Malvaceae</taxon>
        <taxon>Malvoideae</taxon>
        <taxon>Gossypium</taxon>
    </lineage>
</organism>